<feature type="domain" description="GST N-terminal" evidence="2">
    <location>
        <begin position="3"/>
        <end position="75"/>
    </location>
</feature>
<dbReference type="NCBIfam" id="NF007702">
    <property type="entry name" value="PRK10387.1"/>
    <property type="match status" value="1"/>
</dbReference>
<proteinExistence type="predicted"/>
<dbReference type="SUPFAM" id="SSF52833">
    <property type="entry name" value="Thioredoxin-like"/>
    <property type="match status" value="1"/>
</dbReference>
<dbReference type="CDD" id="cd03037">
    <property type="entry name" value="GST_N_GRX2"/>
    <property type="match status" value="1"/>
</dbReference>
<sequence>MKLFIFDHCPYCVRAMMMTGWKDLDVDWVYLQNHDVDARIAMVGANMVPILEKDDGSFMGESLDIVAYLDKQNDTRKLQPAQWSEQIQHFQQESSYCANRLRFPRNLLAKLPEFERPEAAAWYTKNKSTLIGMSFDDAYAKSSTYISGLNHCWPLLDGISLPSERDNQLSYDDILLFPDLRNLTLVKGLVFPERIRAYIDEVAALTKMRLYDDIAL</sequence>
<dbReference type="Gene3D" id="1.20.1050.10">
    <property type="match status" value="1"/>
</dbReference>
<evidence type="ECO:0000259" key="2">
    <source>
        <dbReference type="Pfam" id="PF13417"/>
    </source>
</evidence>
<accession>A0ABT2FGM2</accession>
<dbReference type="Gene3D" id="3.40.30.10">
    <property type="entry name" value="Glutaredoxin"/>
    <property type="match status" value="1"/>
</dbReference>
<dbReference type="InterPro" id="IPR007494">
    <property type="entry name" value="Glutaredoxin2_C"/>
</dbReference>
<evidence type="ECO:0000313" key="3">
    <source>
        <dbReference type="EMBL" id="MCS4555096.1"/>
    </source>
</evidence>
<dbReference type="InterPro" id="IPR004045">
    <property type="entry name" value="Glutathione_S-Trfase_N"/>
</dbReference>
<reference evidence="4" key="1">
    <citation type="submission" date="2023-07" db="EMBL/GenBank/DDBJ databases">
        <title>Shewanella mangrovi sp. nov., an acetaldehyde- degrading bacterium isolated from mangrove sediment.</title>
        <authorList>
            <person name="Liu Y."/>
        </authorList>
    </citation>
    <scope>NUCLEOTIDE SEQUENCE [LARGE SCALE GENOMIC DNA]</scope>
    <source>
        <strain evidence="4">C32</strain>
    </source>
</reference>
<evidence type="ECO:0000259" key="1">
    <source>
        <dbReference type="Pfam" id="PF04399"/>
    </source>
</evidence>
<name>A0ABT2FGM2_9GAMM</name>
<dbReference type="Pfam" id="PF13417">
    <property type="entry name" value="GST_N_3"/>
    <property type="match status" value="1"/>
</dbReference>
<dbReference type="Pfam" id="PF04399">
    <property type="entry name" value="Glutaredoxin2_C"/>
    <property type="match status" value="1"/>
</dbReference>
<dbReference type="EMBL" id="JAKOGG010000001">
    <property type="protein sequence ID" value="MCS4555096.1"/>
    <property type="molecule type" value="Genomic_DNA"/>
</dbReference>
<dbReference type="SUPFAM" id="SSF47616">
    <property type="entry name" value="GST C-terminal domain-like"/>
    <property type="match status" value="1"/>
</dbReference>
<gene>
    <name evidence="3" type="primary">grxB</name>
    <name evidence="3" type="ORF">L9G74_01465</name>
</gene>
<dbReference type="InterPro" id="IPR036282">
    <property type="entry name" value="Glutathione-S-Trfase_C_sf"/>
</dbReference>
<dbReference type="InterPro" id="IPR036249">
    <property type="entry name" value="Thioredoxin-like_sf"/>
</dbReference>
<comment type="caution">
    <text evidence="3">The sequence shown here is derived from an EMBL/GenBank/DDBJ whole genome shotgun (WGS) entry which is preliminary data.</text>
</comment>
<keyword evidence="4" id="KW-1185">Reference proteome</keyword>
<evidence type="ECO:0000313" key="4">
    <source>
        <dbReference type="Proteomes" id="UP001201549"/>
    </source>
</evidence>
<feature type="domain" description="Glutaredoxin 2 C-terminal" evidence="1">
    <location>
        <begin position="87"/>
        <end position="215"/>
    </location>
</feature>
<organism evidence="3 4">
    <name type="scientific">Shewanella electrica</name>
    <dbReference type="NCBI Taxonomy" id="515560"/>
    <lineage>
        <taxon>Bacteria</taxon>
        <taxon>Pseudomonadati</taxon>
        <taxon>Pseudomonadota</taxon>
        <taxon>Gammaproteobacteria</taxon>
        <taxon>Alteromonadales</taxon>
        <taxon>Shewanellaceae</taxon>
        <taxon>Shewanella</taxon>
    </lineage>
</organism>
<protein>
    <submittedName>
        <fullName evidence="3">Glutaredoxin 2</fullName>
    </submittedName>
</protein>
<dbReference type="Proteomes" id="UP001201549">
    <property type="component" value="Unassembled WGS sequence"/>
</dbReference>
<dbReference type="RefSeq" id="WP_238894498.1">
    <property type="nucleotide sequence ID" value="NZ_JAKOGG010000001.1"/>
</dbReference>